<dbReference type="EMBL" id="KZ613866">
    <property type="protein sequence ID" value="PMD54260.1"/>
    <property type="molecule type" value="Genomic_DNA"/>
</dbReference>
<protein>
    <recommendedName>
        <fullName evidence="3">N-acetyltransferase domain-containing protein</fullName>
    </recommendedName>
</protein>
<evidence type="ECO:0000313" key="2">
    <source>
        <dbReference type="Proteomes" id="UP000235371"/>
    </source>
</evidence>
<dbReference type="PANTHER" id="PTHR42791:SF14">
    <property type="entry name" value="N-ACETYLTRANSFERASE DOMAIN-CONTAINING PROTEIN"/>
    <property type="match status" value="1"/>
</dbReference>
<evidence type="ECO:0008006" key="3">
    <source>
        <dbReference type="Google" id="ProtNLM"/>
    </source>
</evidence>
<evidence type="ECO:0000313" key="1">
    <source>
        <dbReference type="EMBL" id="PMD54260.1"/>
    </source>
</evidence>
<dbReference type="GeneID" id="36595420"/>
<dbReference type="OrthoDB" id="2115692at2759"/>
<gene>
    <name evidence="1" type="ORF">K444DRAFT_667850</name>
</gene>
<dbReference type="InParanoid" id="A0A2J6SU27"/>
<dbReference type="InterPro" id="IPR016181">
    <property type="entry name" value="Acyl_CoA_acyltransferase"/>
</dbReference>
<organism evidence="1 2">
    <name type="scientific">Hyaloscypha bicolor E</name>
    <dbReference type="NCBI Taxonomy" id="1095630"/>
    <lineage>
        <taxon>Eukaryota</taxon>
        <taxon>Fungi</taxon>
        <taxon>Dikarya</taxon>
        <taxon>Ascomycota</taxon>
        <taxon>Pezizomycotina</taxon>
        <taxon>Leotiomycetes</taxon>
        <taxon>Helotiales</taxon>
        <taxon>Hyaloscyphaceae</taxon>
        <taxon>Hyaloscypha</taxon>
        <taxon>Hyaloscypha bicolor</taxon>
    </lineage>
</organism>
<keyword evidence="2" id="KW-1185">Reference proteome</keyword>
<proteinExistence type="predicted"/>
<sequence length="190" mass="21076">MPLQFQEADFKDGKAIANVCISAFFDDPFQKSLYPGKPFDKQVAGVISRWPNNYGDISAHYKVVVDTDTSEVVSYLKSGLSICEPETRLTPTGLPENFKPVRSSTPKGLNDPFATDFTKKRRGCASLHLSWTTELAEEKGLTCWVEASPMSVALYKKFGFEIQNTIVVQLDESCGGGTQTSSCMMREPRK</sequence>
<dbReference type="SUPFAM" id="SSF55729">
    <property type="entry name" value="Acyl-CoA N-acyltransferases (Nat)"/>
    <property type="match status" value="1"/>
</dbReference>
<dbReference type="RefSeq" id="XP_024731164.1">
    <property type="nucleotide sequence ID" value="XM_024887344.1"/>
</dbReference>
<name>A0A2J6SU27_9HELO</name>
<accession>A0A2J6SU27</accession>
<reference evidence="1 2" key="1">
    <citation type="submission" date="2016-04" db="EMBL/GenBank/DDBJ databases">
        <title>A degradative enzymes factory behind the ericoid mycorrhizal symbiosis.</title>
        <authorList>
            <consortium name="DOE Joint Genome Institute"/>
            <person name="Martino E."/>
            <person name="Morin E."/>
            <person name="Grelet G."/>
            <person name="Kuo A."/>
            <person name="Kohler A."/>
            <person name="Daghino S."/>
            <person name="Barry K."/>
            <person name="Choi C."/>
            <person name="Cichocki N."/>
            <person name="Clum A."/>
            <person name="Copeland A."/>
            <person name="Hainaut M."/>
            <person name="Haridas S."/>
            <person name="Labutti K."/>
            <person name="Lindquist E."/>
            <person name="Lipzen A."/>
            <person name="Khouja H.-R."/>
            <person name="Murat C."/>
            <person name="Ohm R."/>
            <person name="Olson A."/>
            <person name="Spatafora J."/>
            <person name="Veneault-Fourrey C."/>
            <person name="Henrissat B."/>
            <person name="Grigoriev I."/>
            <person name="Martin F."/>
            <person name="Perotto S."/>
        </authorList>
    </citation>
    <scope>NUCLEOTIDE SEQUENCE [LARGE SCALE GENOMIC DNA]</scope>
    <source>
        <strain evidence="1 2">E</strain>
    </source>
</reference>
<dbReference type="InterPro" id="IPR052523">
    <property type="entry name" value="Trichothecene_AcTrans"/>
</dbReference>
<dbReference type="AlphaFoldDB" id="A0A2J6SU27"/>
<dbReference type="PANTHER" id="PTHR42791">
    <property type="entry name" value="GNAT FAMILY ACETYLTRANSFERASE"/>
    <property type="match status" value="1"/>
</dbReference>
<dbReference type="Proteomes" id="UP000235371">
    <property type="component" value="Unassembled WGS sequence"/>
</dbReference>
<dbReference type="Gene3D" id="3.40.630.30">
    <property type="match status" value="1"/>
</dbReference>